<dbReference type="Gene3D" id="1.20.1050.130">
    <property type="match status" value="1"/>
</dbReference>
<evidence type="ECO:0000313" key="2">
    <source>
        <dbReference type="EMBL" id="GMI46970.1"/>
    </source>
</evidence>
<organism evidence="2 3">
    <name type="scientific">Triparma columacea</name>
    <dbReference type="NCBI Taxonomy" id="722753"/>
    <lineage>
        <taxon>Eukaryota</taxon>
        <taxon>Sar</taxon>
        <taxon>Stramenopiles</taxon>
        <taxon>Ochrophyta</taxon>
        <taxon>Bolidophyceae</taxon>
        <taxon>Parmales</taxon>
        <taxon>Triparmaceae</taxon>
        <taxon>Triparma</taxon>
    </lineage>
</organism>
<evidence type="ECO:0000313" key="3">
    <source>
        <dbReference type="Proteomes" id="UP001165065"/>
    </source>
</evidence>
<dbReference type="EMBL" id="BRYA01000321">
    <property type="protein sequence ID" value="GMI46970.1"/>
    <property type="molecule type" value="Genomic_DNA"/>
</dbReference>
<dbReference type="Pfam" id="PF14497">
    <property type="entry name" value="GST_C_3"/>
    <property type="match status" value="1"/>
</dbReference>
<gene>
    <name evidence="2" type="ORF">TrCOL_g1176</name>
</gene>
<dbReference type="InterPro" id="IPR004046">
    <property type="entry name" value="GST_C"/>
</dbReference>
<dbReference type="InterPro" id="IPR036282">
    <property type="entry name" value="Glutathione-S-Trfase_C_sf"/>
</dbReference>
<reference evidence="3" key="1">
    <citation type="journal article" date="2023" name="Commun. Biol.">
        <title>Genome analysis of Parmales, the sister group of diatoms, reveals the evolutionary specialization of diatoms from phago-mixotrophs to photoautotrophs.</title>
        <authorList>
            <person name="Ban H."/>
            <person name="Sato S."/>
            <person name="Yoshikawa S."/>
            <person name="Yamada K."/>
            <person name="Nakamura Y."/>
            <person name="Ichinomiya M."/>
            <person name="Sato N."/>
            <person name="Blanc-Mathieu R."/>
            <person name="Endo H."/>
            <person name="Kuwata A."/>
            <person name="Ogata H."/>
        </authorList>
    </citation>
    <scope>NUCLEOTIDE SEQUENCE [LARGE SCALE GENOMIC DNA]</scope>
</reference>
<dbReference type="AlphaFoldDB" id="A0A9W7GKG8"/>
<comment type="caution">
    <text evidence="2">The sequence shown here is derived from an EMBL/GenBank/DDBJ whole genome shotgun (WGS) entry which is preliminary data.</text>
</comment>
<sequence>MTLQHPSLPSPITTTQSGVIYSTLSDVFHMDDNPLSDKVKRDESIHASIDLGIVTRLLNFPTTYGTPPNVKDHTRKARHYFSYLDKSLTDKELLGNEIGGKVGIEDFAWYHIVDCTNEVDGGEAIKKFGRIKEWMENIEGKEGVREYLDKRKGLGELGEHTL</sequence>
<name>A0A9W7GKG8_9STRA</name>
<evidence type="ECO:0000259" key="1">
    <source>
        <dbReference type="Pfam" id="PF14497"/>
    </source>
</evidence>
<dbReference type="Proteomes" id="UP001165065">
    <property type="component" value="Unassembled WGS sequence"/>
</dbReference>
<protein>
    <recommendedName>
        <fullName evidence="1">Glutathione S-transferase C-terminal domain-containing protein</fullName>
    </recommendedName>
</protein>
<dbReference type="SUPFAM" id="SSF47616">
    <property type="entry name" value="GST C-terminal domain-like"/>
    <property type="match status" value="1"/>
</dbReference>
<keyword evidence="3" id="KW-1185">Reference proteome</keyword>
<accession>A0A9W7GKG8</accession>
<feature type="domain" description="Glutathione S-transferase C-terminal" evidence="1">
    <location>
        <begin position="76"/>
        <end position="151"/>
    </location>
</feature>
<proteinExistence type="predicted"/>